<dbReference type="OrthoDB" id="9778331at2"/>
<evidence type="ECO:0000256" key="1">
    <source>
        <dbReference type="ARBA" id="ARBA00004651"/>
    </source>
</evidence>
<keyword evidence="10" id="KW-1185">Reference proteome</keyword>
<dbReference type="PANTHER" id="PTHR34582:SF6">
    <property type="entry name" value="UPF0702 TRANSMEMBRANE PROTEIN YCAP"/>
    <property type="match status" value="1"/>
</dbReference>
<evidence type="ECO:0000259" key="8">
    <source>
        <dbReference type="Pfam" id="PF04239"/>
    </source>
</evidence>
<keyword evidence="5 7" id="KW-1133">Transmembrane helix</keyword>
<evidence type="ECO:0000313" key="10">
    <source>
        <dbReference type="Proteomes" id="UP000278746"/>
    </source>
</evidence>
<evidence type="ECO:0000256" key="5">
    <source>
        <dbReference type="ARBA" id="ARBA00022989"/>
    </source>
</evidence>
<evidence type="ECO:0000256" key="4">
    <source>
        <dbReference type="ARBA" id="ARBA00022692"/>
    </source>
</evidence>
<dbReference type="PANTHER" id="PTHR34582">
    <property type="entry name" value="UPF0702 TRANSMEMBRANE PROTEIN YCAP"/>
    <property type="match status" value="1"/>
</dbReference>
<feature type="domain" description="YetF C-terminal" evidence="8">
    <location>
        <begin position="85"/>
        <end position="217"/>
    </location>
</feature>
<gene>
    <name evidence="9" type="ORF">EBO34_03795</name>
</gene>
<dbReference type="Pfam" id="PF04239">
    <property type="entry name" value="DUF421"/>
    <property type="match status" value="1"/>
</dbReference>
<dbReference type="InterPro" id="IPR007353">
    <property type="entry name" value="DUF421"/>
</dbReference>
<name>A0A3M7TU81_9BACI</name>
<organism evidence="9 10">
    <name type="scientific">Alteribacter keqinensis</name>
    <dbReference type="NCBI Taxonomy" id="2483800"/>
    <lineage>
        <taxon>Bacteria</taxon>
        <taxon>Bacillati</taxon>
        <taxon>Bacillota</taxon>
        <taxon>Bacilli</taxon>
        <taxon>Bacillales</taxon>
        <taxon>Bacillaceae</taxon>
        <taxon>Alteribacter</taxon>
    </lineage>
</organism>
<reference evidence="9 10" key="1">
    <citation type="submission" date="2018-10" db="EMBL/GenBank/DDBJ databases">
        <title>Bacillus Keqinensis sp. nov., a moderately halophilic bacterium isolated from a saline-alkaline lake.</title>
        <authorList>
            <person name="Wang H."/>
        </authorList>
    </citation>
    <scope>NUCLEOTIDE SEQUENCE [LARGE SCALE GENOMIC DNA]</scope>
    <source>
        <strain evidence="9 10">KQ-3</strain>
    </source>
</reference>
<protein>
    <submittedName>
        <fullName evidence="9">DUF421 domain-containing protein</fullName>
    </submittedName>
</protein>
<dbReference type="AlphaFoldDB" id="A0A3M7TU81"/>
<dbReference type="RefSeq" id="WP_122896609.1">
    <property type="nucleotide sequence ID" value="NZ_RHIB01000001.1"/>
</dbReference>
<feature type="transmembrane region" description="Helical" evidence="7">
    <location>
        <begin position="6"/>
        <end position="28"/>
    </location>
</feature>
<proteinExistence type="inferred from homology"/>
<comment type="similarity">
    <text evidence="2">Belongs to the UPF0702 family.</text>
</comment>
<evidence type="ECO:0000256" key="2">
    <source>
        <dbReference type="ARBA" id="ARBA00006448"/>
    </source>
</evidence>
<accession>A0A3M7TU81</accession>
<sequence length="239" mass="26729">MGLIEELFIVVFRIATILPLLLAITLFMGKRSIGALPVFDFLVIMTLASVTGADIAQPDVQHIHTVVAIIGIALLQRFASQMIIKNRKVGRWMTFEPTIVIHNGKLLPGNLEKLRYSVDNILQMLREKNVFDISSVKLAIVEGNGALTVQLEGQKENVTIEDLNLTKKSPGIAYPVILEGKVYVSVLEDLGLTLSWLHEQLVERGYKNTSLVFYASINDNLELHISENEYRSEGPAFYH</sequence>
<keyword evidence="6 7" id="KW-0472">Membrane</keyword>
<evidence type="ECO:0000313" key="9">
    <source>
        <dbReference type="EMBL" id="RNA69087.1"/>
    </source>
</evidence>
<dbReference type="GO" id="GO:0005886">
    <property type="term" value="C:plasma membrane"/>
    <property type="evidence" value="ECO:0007669"/>
    <property type="project" value="UniProtKB-SubCell"/>
</dbReference>
<dbReference type="InterPro" id="IPR023090">
    <property type="entry name" value="UPF0702_alpha/beta_dom_sf"/>
</dbReference>
<keyword evidence="3" id="KW-1003">Cell membrane</keyword>
<keyword evidence="4 7" id="KW-0812">Transmembrane</keyword>
<comment type="subcellular location">
    <subcellularLocation>
        <location evidence="1">Cell membrane</location>
        <topology evidence="1">Multi-pass membrane protein</topology>
    </subcellularLocation>
</comment>
<evidence type="ECO:0000256" key="6">
    <source>
        <dbReference type="ARBA" id="ARBA00023136"/>
    </source>
</evidence>
<dbReference type="Proteomes" id="UP000278746">
    <property type="component" value="Unassembled WGS sequence"/>
</dbReference>
<evidence type="ECO:0000256" key="7">
    <source>
        <dbReference type="SAM" id="Phobius"/>
    </source>
</evidence>
<dbReference type="EMBL" id="RHIB01000001">
    <property type="protein sequence ID" value="RNA69087.1"/>
    <property type="molecule type" value="Genomic_DNA"/>
</dbReference>
<evidence type="ECO:0000256" key="3">
    <source>
        <dbReference type="ARBA" id="ARBA00022475"/>
    </source>
</evidence>
<comment type="caution">
    <text evidence="9">The sequence shown here is derived from an EMBL/GenBank/DDBJ whole genome shotgun (WGS) entry which is preliminary data.</text>
</comment>
<dbReference type="Gene3D" id="3.30.240.20">
    <property type="entry name" value="bsu07140 like domains"/>
    <property type="match status" value="2"/>
</dbReference>